<evidence type="ECO:0000313" key="4">
    <source>
        <dbReference type="EMBL" id="MDJ1480666.1"/>
    </source>
</evidence>
<keyword evidence="2" id="KW-0472">Membrane</keyword>
<evidence type="ECO:0000313" key="5">
    <source>
        <dbReference type="Proteomes" id="UP001241110"/>
    </source>
</evidence>
<keyword evidence="1" id="KW-0175">Coiled coil</keyword>
<keyword evidence="2" id="KW-0812">Transmembrane</keyword>
<feature type="domain" description="GAF" evidence="3">
    <location>
        <begin position="255"/>
        <end position="403"/>
    </location>
</feature>
<dbReference type="EMBL" id="JASJOS010000004">
    <property type="protein sequence ID" value="MDJ1480666.1"/>
    <property type="molecule type" value="Genomic_DNA"/>
</dbReference>
<dbReference type="Gene3D" id="3.30.450.40">
    <property type="match status" value="1"/>
</dbReference>
<protein>
    <submittedName>
        <fullName evidence="4">GAF domain-containing protein</fullName>
    </submittedName>
</protein>
<comment type="caution">
    <text evidence="4">The sequence shown here is derived from an EMBL/GenBank/DDBJ whole genome shotgun (WGS) entry which is preliminary data.</text>
</comment>
<reference evidence="4" key="1">
    <citation type="submission" date="2023-05" db="EMBL/GenBank/DDBJ databases">
        <authorList>
            <person name="Zhang X."/>
        </authorList>
    </citation>
    <scope>NUCLEOTIDE SEQUENCE</scope>
    <source>
        <strain evidence="4">YF14B1</strain>
    </source>
</reference>
<name>A0AAE3QL57_9BACT</name>
<feature type="transmembrane region" description="Helical" evidence="2">
    <location>
        <begin position="132"/>
        <end position="151"/>
    </location>
</feature>
<keyword evidence="2" id="KW-1133">Transmembrane helix</keyword>
<feature type="transmembrane region" description="Helical" evidence="2">
    <location>
        <begin position="106"/>
        <end position="125"/>
    </location>
</feature>
<organism evidence="4 5">
    <name type="scientific">Xanthocytophaga flava</name>
    <dbReference type="NCBI Taxonomy" id="3048013"/>
    <lineage>
        <taxon>Bacteria</taxon>
        <taxon>Pseudomonadati</taxon>
        <taxon>Bacteroidota</taxon>
        <taxon>Cytophagia</taxon>
        <taxon>Cytophagales</taxon>
        <taxon>Rhodocytophagaceae</taxon>
        <taxon>Xanthocytophaga</taxon>
    </lineage>
</organism>
<dbReference type="RefSeq" id="WP_313977534.1">
    <property type="nucleotide sequence ID" value="NZ_JASJOS010000004.1"/>
</dbReference>
<dbReference type="InterPro" id="IPR029016">
    <property type="entry name" value="GAF-like_dom_sf"/>
</dbReference>
<feature type="transmembrane region" description="Helical" evidence="2">
    <location>
        <begin position="171"/>
        <end position="190"/>
    </location>
</feature>
<evidence type="ECO:0000259" key="3">
    <source>
        <dbReference type="SMART" id="SM00065"/>
    </source>
</evidence>
<dbReference type="SUPFAM" id="SSF55781">
    <property type="entry name" value="GAF domain-like"/>
    <property type="match status" value="1"/>
</dbReference>
<feature type="coiled-coil region" evidence="1">
    <location>
        <begin position="406"/>
        <end position="475"/>
    </location>
</feature>
<feature type="transmembrane region" description="Helical" evidence="2">
    <location>
        <begin position="56"/>
        <end position="75"/>
    </location>
</feature>
<evidence type="ECO:0000256" key="1">
    <source>
        <dbReference type="SAM" id="Coils"/>
    </source>
</evidence>
<feature type="coiled-coil region" evidence="1">
    <location>
        <begin position="202"/>
        <end position="236"/>
    </location>
</feature>
<dbReference type="Pfam" id="PF13185">
    <property type="entry name" value="GAF_2"/>
    <property type="match status" value="1"/>
</dbReference>
<accession>A0AAE3QL57</accession>
<sequence length="482" mass="54857">MASLLTRIVDAGSQYDMPEYLRNRVRPTNIICLLVIFALSIPFSGISLIYFPMMAIFPSGAAVVCVLVIVSNYYGGIYYSRVVLPVLLLVLSSLYNAYFCDSIADSISSVYLVELSFTLIPFVIFDFKERGFLIFCTLFSFFIIVVFPAAWDKFDMGYDGTVLREGPLAVLTTLLATVFQLGCISGLAVINRNSEEKSSQLITVMNQKNEEVERSRKDLEVNLVQLEKARQEENHRQWASEGIAQLSTLLRSNSDDTELFDRIIATLVKYIQANQGGLYIVEKEERTHDISIRLAACYAYNRKKHIQQTFQAGQGLIGQTYLEGEYIYLTDIPENYLTITSGLGDSSPRALLIVPLKVNESTEAILELASFKKFEKHEIEFIVKLGESIASFIQSNRISQRTKQLLEDSQFQAEALRAQEEEMRQNMEELASTQEEMNRQQMSYLQEIERLSTLYATAQEEIHTKNKEVEELQKALHINTIR</sequence>
<dbReference type="Proteomes" id="UP001241110">
    <property type="component" value="Unassembled WGS sequence"/>
</dbReference>
<proteinExistence type="predicted"/>
<feature type="transmembrane region" description="Helical" evidence="2">
    <location>
        <begin position="82"/>
        <end position="100"/>
    </location>
</feature>
<feature type="transmembrane region" description="Helical" evidence="2">
    <location>
        <begin position="30"/>
        <end position="50"/>
    </location>
</feature>
<dbReference type="SMART" id="SM00065">
    <property type="entry name" value="GAF"/>
    <property type="match status" value="1"/>
</dbReference>
<gene>
    <name evidence="4" type="ORF">QNI16_09240</name>
</gene>
<dbReference type="AlphaFoldDB" id="A0AAE3QL57"/>
<dbReference type="InterPro" id="IPR003018">
    <property type="entry name" value="GAF"/>
</dbReference>
<evidence type="ECO:0000256" key="2">
    <source>
        <dbReference type="SAM" id="Phobius"/>
    </source>
</evidence>